<evidence type="ECO:0000313" key="3">
    <source>
        <dbReference type="EMBL" id="KAL2809182.1"/>
    </source>
</evidence>
<comment type="caution">
    <text evidence="3">The sequence shown here is derived from an EMBL/GenBank/DDBJ whole genome shotgun (WGS) entry which is preliminary data.</text>
</comment>
<organism evidence="3 4">
    <name type="scientific">Aspergillus granulosus</name>
    <dbReference type="NCBI Taxonomy" id="176169"/>
    <lineage>
        <taxon>Eukaryota</taxon>
        <taxon>Fungi</taxon>
        <taxon>Dikarya</taxon>
        <taxon>Ascomycota</taxon>
        <taxon>Pezizomycotina</taxon>
        <taxon>Eurotiomycetes</taxon>
        <taxon>Eurotiomycetidae</taxon>
        <taxon>Eurotiales</taxon>
        <taxon>Aspergillaceae</taxon>
        <taxon>Aspergillus</taxon>
        <taxon>Aspergillus subgen. Nidulantes</taxon>
    </lineage>
</organism>
<dbReference type="Proteomes" id="UP001610334">
    <property type="component" value="Unassembled WGS sequence"/>
</dbReference>
<dbReference type="PRINTS" id="PR00081">
    <property type="entry name" value="GDHRDH"/>
</dbReference>
<dbReference type="InterPro" id="IPR002347">
    <property type="entry name" value="SDR_fam"/>
</dbReference>
<evidence type="ECO:0000313" key="4">
    <source>
        <dbReference type="Proteomes" id="UP001610334"/>
    </source>
</evidence>
<dbReference type="PANTHER" id="PTHR42901">
    <property type="entry name" value="ALCOHOL DEHYDROGENASE"/>
    <property type="match status" value="1"/>
</dbReference>
<protein>
    <submittedName>
        <fullName evidence="3">Oxidoreductase</fullName>
    </submittedName>
</protein>
<keyword evidence="2" id="KW-0560">Oxidoreductase</keyword>
<dbReference type="CDD" id="cd05233">
    <property type="entry name" value="SDR_c"/>
    <property type="match status" value="1"/>
</dbReference>
<evidence type="ECO:0000256" key="1">
    <source>
        <dbReference type="ARBA" id="ARBA00006484"/>
    </source>
</evidence>
<gene>
    <name evidence="3" type="ORF">BJX63DRAFT_406505</name>
</gene>
<dbReference type="InterPro" id="IPR036291">
    <property type="entry name" value="NAD(P)-bd_dom_sf"/>
</dbReference>
<evidence type="ECO:0000256" key="2">
    <source>
        <dbReference type="ARBA" id="ARBA00023002"/>
    </source>
</evidence>
<keyword evidence="4" id="KW-1185">Reference proteome</keyword>
<dbReference type="Pfam" id="PF00106">
    <property type="entry name" value="adh_short"/>
    <property type="match status" value="1"/>
</dbReference>
<accession>A0ABR4H146</accession>
<comment type="similarity">
    <text evidence="1">Belongs to the short-chain dehydrogenases/reductases (SDR) family.</text>
</comment>
<reference evidence="3 4" key="1">
    <citation type="submission" date="2024-07" db="EMBL/GenBank/DDBJ databases">
        <title>Section-level genome sequencing and comparative genomics of Aspergillus sections Usti and Cavernicolus.</title>
        <authorList>
            <consortium name="Lawrence Berkeley National Laboratory"/>
            <person name="Nybo J.L."/>
            <person name="Vesth T.C."/>
            <person name="Theobald S."/>
            <person name="Frisvad J.C."/>
            <person name="Larsen T.O."/>
            <person name="Kjaerboelling I."/>
            <person name="Rothschild-Mancinelli K."/>
            <person name="Lyhne E.K."/>
            <person name="Kogle M.E."/>
            <person name="Barry K."/>
            <person name="Clum A."/>
            <person name="Na H."/>
            <person name="Ledsgaard L."/>
            <person name="Lin J."/>
            <person name="Lipzen A."/>
            <person name="Kuo A."/>
            <person name="Riley R."/>
            <person name="Mondo S."/>
            <person name="Labutti K."/>
            <person name="Haridas S."/>
            <person name="Pangalinan J."/>
            <person name="Salamov A.A."/>
            <person name="Simmons B.A."/>
            <person name="Magnuson J.K."/>
            <person name="Chen J."/>
            <person name="Drula E."/>
            <person name="Henrissat B."/>
            <person name="Wiebenga A."/>
            <person name="Lubbers R.J."/>
            <person name="Gomes A.C."/>
            <person name="Makela M.R."/>
            <person name="Stajich J."/>
            <person name="Grigoriev I.V."/>
            <person name="Mortensen U.H."/>
            <person name="De Vries R.P."/>
            <person name="Baker S.E."/>
            <person name="Andersen M.R."/>
        </authorList>
    </citation>
    <scope>NUCLEOTIDE SEQUENCE [LARGE SCALE GENOMIC DNA]</scope>
    <source>
        <strain evidence="3 4">CBS 588.65</strain>
    </source>
</reference>
<dbReference type="PANTHER" id="PTHR42901:SF1">
    <property type="entry name" value="ALCOHOL DEHYDROGENASE"/>
    <property type="match status" value="1"/>
</dbReference>
<dbReference type="EMBL" id="JBFXLT010000094">
    <property type="protein sequence ID" value="KAL2809182.1"/>
    <property type="molecule type" value="Genomic_DNA"/>
</dbReference>
<sequence>MAAPFPSPTPTWHDNSYASISPTNPILTQAGKAILITGGGTGIGAATADTFAAAGAAHIALLGRRLNPLLQTKASIERRYPGTQVYTAATDVTVQAEVEEAFKAFVEVTGGKGIDVLVASAAVIGPQDAIDQAESQWFVESIEANLRGAIYTGQAFLKYKSEGETVVIEVNSSAAHLHFAPAFAAYSISKLAVYKFWDSLGFESGFAVKAPNGDAKGKGKVRVYHVQPGVVNTDMNREAGGVQAMGFEDHVSLPAGFSLWLASPEAKFLDGKYLWANWDVDELVAMKAEIEKKGLLDLQLVGWPFGAGEWVSGWKS</sequence>
<name>A0ABR4H146_9EURO</name>
<dbReference type="SUPFAM" id="SSF51735">
    <property type="entry name" value="NAD(P)-binding Rossmann-fold domains"/>
    <property type="match status" value="1"/>
</dbReference>
<proteinExistence type="inferred from homology"/>
<dbReference type="Gene3D" id="3.40.50.720">
    <property type="entry name" value="NAD(P)-binding Rossmann-like Domain"/>
    <property type="match status" value="1"/>
</dbReference>